<accession>A0A427Y896</accession>
<evidence type="ECO:0000313" key="1">
    <source>
        <dbReference type="EMBL" id="RSH87254.1"/>
    </source>
</evidence>
<proteinExistence type="predicted"/>
<organism evidence="1 2">
    <name type="scientific">Saitozyma podzolica</name>
    <dbReference type="NCBI Taxonomy" id="1890683"/>
    <lineage>
        <taxon>Eukaryota</taxon>
        <taxon>Fungi</taxon>
        <taxon>Dikarya</taxon>
        <taxon>Basidiomycota</taxon>
        <taxon>Agaricomycotina</taxon>
        <taxon>Tremellomycetes</taxon>
        <taxon>Tremellales</taxon>
        <taxon>Trimorphomycetaceae</taxon>
        <taxon>Saitozyma</taxon>
    </lineage>
</organism>
<gene>
    <name evidence="1" type="ORF">EHS25_003163</name>
</gene>
<dbReference type="OrthoDB" id="2570648at2759"/>
<comment type="caution">
    <text evidence="1">The sequence shown here is derived from an EMBL/GenBank/DDBJ whole genome shotgun (WGS) entry which is preliminary data.</text>
</comment>
<keyword evidence="2" id="KW-1185">Reference proteome</keyword>
<dbReference type="EMBL" id="RSCD01000017">
    <property type="protein sequence ID" value="RSH87254.1"/>
    <property type="molecule type" value="Genomic_DNA"/>
</dbReference>
<dbReference type="AlphaFoldDB" id="A0A427Y896"/>
<protein>
    <submittedName>
        <fullName evidence="1">Uncharacterized protein</fullName>
    </submittedName>
</protein>
<sequence length="453" mass="49577">MSEPSSPLAPNTARVASLSHWTRFFHPQDGIFRSPSDQGESIEHLDIDLRYVEHEYVAPTVSKDKDGKKTKPPLPGKVALPNVCRLTLRGGEYVQDSEERMDCLAEVLAAITPIEVRWLNAFDHPAEQQTLSTAMVHPAIIAAGELWSSTGTLRKLIIQGKTTFGALPGMPFSGLPALSTIKPKVADDHRFKDREERRRLADYSLKPRLDYAFGSWGVEELRWRFDGRYTPAGIKTIITHLFRALAASFPSCARSVDCDLPSLVTFSPLPESIIPDIKSLVRSLELDSELSAYLADVLLVSHDADSGRYARVFEDTFDDDNTYRASRRLKAEMLLLTSSTGGEVVSLANLAVTNDVDAAPETELDDDHNKPVLFLQVPDSPHADKSPAYSFASLGPGATDAGFSTDEEGEAMTPEMNNSLLVEPTDPAAAVGGNSMVSTDQTTQRLMSASLML</sequence>
<reference evidence="1 2" key="1">
    <citation type="submission" date="2018-11" db="EMBL/GenBank/DDBJ databases">
        <title>Genome sequence of Saitozyma podzolica DSM 27192.</title>
        <authorList>
            <person name="Aliyu H."/>
            <person name="Gorte O."/>
            <person name="Ochsenreither K."/>
        </authorList>
    </citation>
    <scope>NUCLEOTIDE SEQUENCE [LARGE SCALE GENOMIC DNA]</scope>
    <source>
        <strain evidence="1 2">DSM 27192</strain>
    </source>
</reference>
<dbReference type="Proteomes" id="UP000279259">
    <property type="component" value="Unassembled WGS sequence"/>
</dbReference>
<name>A0A427Y896_9TREE</name>
<evidence type="ECO:0000313" key="2">
    <source>
        <dbReference type="Proteomes" id="UP000279259"/>
    </source>
</evidence>